<dbReference type="Proteomes" id="UP000483432">
    <property type="component" value="Unassembled WGS sequence"/>
</dbReference>
<dbReference type="AlphaFoldDB" id="A0A7C9JVM0"/>
<reference evidence="1 2" key="1">
    <citation type="submission" date="2019-09" db="EMBL/GenBank/DDBJ databases">
        <title>H2 Metabolism Revealed by Metagenomic Analysis in Subglacial Sediment of East Antarctica.</title>
        <authorList>
            <person name="Yang Z."/>
            <person name="Zhang Y."/>
            <person name="Lv Y."/>
            <person name="Yan W."/>
            <person name="Xiao X."/>
            <person name="Sun B."/>
            <person name="Ma H."/>
        </authorList>
    </citation>
    <scope>NUCLEOTIDE SEQUENCE [LARGE SCALE GENOMIC DNA]</scope>
    <source>
        <strain evidence="1">Bin2_2</strain>
    </source>
</reference>
<protein>
    <submittedName>
        <fullName evidence="1">Uncharacterized protein</fullName>
    </submittedName>
</protein>
<evidence type="ECO:0000313" key="2">
    <source>
        <dbReference type="Proteomes" id="UP000483432"/>
    </source>
</evidence>
<dbReference type="EMBL" id="JAAFGW010000022">
    <property type="protein sequence ID" value="NDP47293.1"/>
    <property type="molecule type" value="Genomic_DNA"/>
</dbReference>
<comment type="caution">
    <text evidence="1">The sequence shown here is derived from an EMBL/GenBank/DDBJ whole genome shotgun (WGS) entry which is preliminary data.</text>
</comment>
<gene>
    <name evidence="1" type="ORF">GZ085_02675</name>
</gene>
<sequence>MKIRIYDSTTLTPVAAAPGIPLWQLAPTRDSAGQRLTDFMMLIPRLRNRTPAEIEQASRDIQSVLELHQDVVFADLNLKLNLLWVSLRPRPGAISELAAAIRLRVPEAVLVAHYADPH</sequence>
<organism evidence="1 2">
    <name type="scientific">Sulfuriferula multivorans</name>
    <dbReference type="NCBI Taxonomy" id="1559896"/>
    <lineage>
        <taxon>Bacteria</taxon>
        <taxon>Pseudomonadati</taxon>
        <taxon>Pseudomonadota</taxon>
        <taxon>Betaproteobacteria</taxon>
        <taxon>Nitrosomonadales</taxon>
        <taxon>Sulfuricellaceae</taxon>
        <taxon>Sulfuriferula</taxon>
    </lineage>
</organism>
<accession>A0A7C9JVM0</accession>
<evidence type="ECO:0000313" key="1">
    <source>
        <dbReference type="EMBL" id="NDP47293.1"/>
    </source>
</evidence>
<proteinExistence type="predicted"/>
<name>A0A7C9JVM0_9PROT</name>